<proteinExistence type="predicted"/>
<sequence>MIHEEEARMIAEKVLDAFVGFQTRYNVLGVEISHLKNVTSTQLIPDFDPVHPMITSQEQEWHSTSLITGFI</sequence>
<organism evidence="1 2">
    <name type="scientific">Entomophthora muscae</name>
    <dbReference type="NCBI Taxonomy" id="34485"/>
    <lineage>
        <taxon>Eukaryota</taxon>
        <taxon>Fungi</taxon>
        <taxon>Fungi incertae sedis</taxon>
        <taxon>Zoopagomycota</taxon>
        <taxon>Entomophthoromycotina</taxon>
        <taxon>Entomophthoromycetes</taxon>
        <taxon>Entomophthorales</taxon>
        <taxon>Entomophthoraceae</taxon>
        <taxon>Entomophthora</taxon>
    </lineage>
</organism>
<evidence type="ECO:0000313" key="1">
    <source>
        <dbReference type="EMBL" id="KAJ9065804.1"/>
    </source>
</evidence>
<keyword evidence="2" id="KW-1185">Reference proteome</keyword>
<gene>
    <name evidence="1" type="ORF">DSO57_1015816</name>
</gene>
<dbReference type="EMBL" id="QTSX02004323">
    <property type="protein sequence ID" value="KAJ9065804.1"/>
    <property type="molecule type" value="Genomic_DNA"/>
</dbReference>
<name>A0ACC2SU39_9FUNG</name>
<reference evidence="1" key="1">
    <citation type="submission" date="2022-04" db="EMBL/GenBank/DDBJ databases">
        <title>Genome of the entomopathogenic fungus Entomophthora muscae.</title>
        <authorList>
            <person name="Elya C."/>
            <person name="Lovett B.R."/>
            <person name="Lee E."/>
            <person name="Macias A.M."/>
            <person name="Hajek A.E."/>
            <person name="De Bivort B.L."/>
            <person name="Kasson M.T."/>
            <person name="De Fine Licht H.H."/>
            <person name="Stajich J.E."/>
        </authorList>
    </citation>
    <scope>NUCLEOTIDE SEQUENCE</scope>
    <source>
        <strain evidence="1">Berkeley</strain>
    </source>
</reference>
<comment type="caution">
    <text evidence="1">The sequence shown here is derived from an EMBL/GenBank/DDBJ whole genome shotgun (WGS) entry which is preliminary data.</text>
</comment>
<dbReference type="Proteomes" id="UP001165960">
    <property type="component" value="Unassembled WGS sequence"/>
</dbReference>
<protein>
    <submittedName>
        <fullName evidence="1">Uncharacterized protein</fullName>
    </submittedName>
</protein>
<evidence type="ECO:0000313" key="2">
    <source>
        <dbReference type="Proteomes" id="UP001165960"/>
    </source>
</evidence>
<accession>A0ACC2SU39</accession>